<comment type="caution">
    <text evidence="7">Lacks conserved residue(s) required for the propagation of feature annotation.</text>
</comment>
<dbReference type="EMBL" id="LT960611">
    <property type="protein sequence ID" value="SON51348.1"/>
    <property type="molecule type" value="Genomic_DNA"/>
</dbReference>
<keyword evidence="5 7" id="KW-1133">Transmembrane helix</keyword>
<keyword evidence="9" id="KW-1185">Reference proteome</keyword>
<organism evidence="8 9">
    <name type="scientific">Vibrio tapetis subsp. tapetis</name>
    <dbReference type="NCBI Taxonomy" id="1671868"/>
    <lineage>
        <taxon>Bacteria</taxon>
        <taxon>Pseudomonadati</taxon>
        <taxon>Pseudomonadota</taxon>
        <taxon>Gammaproteobacteria</taxon>
        <taxon>Vibrionales</taxon>
        <taxon>Vibrionaceae</taxon>
        <taxon>Vibrio</taxon>
    </lineage>
</organism>
<dbReference type="AlphaFoldDB" id="A0A2N8ZHG1"/>
<protein>
    <recommendedName>
        <fullName evidence="7">UPF0056 membrane protein</fullName>
    </recommendedName>
</protein>
<feature type="transmembrane region" description="Helical" evidence="7">
    <location>
        <begin position="39"/>
        <end position="57"/>
    </location>
</feature>
<evidence type="ECO:0000256" key="2">
    <source>
        <dbReference type="ARBA" id="ARBA00009784"/>
    </source>
</evidence>
<evidence type="ECO:0000313" key="9">
    <source>
        <dbReference type="Proteomes" id="UP000235828"/>
    </source>
</evidence>
<comment type="subcellular location">
    <subcellularLocation>
        <location evidence="1 7">Cell membrane</location>
        <topology evidence="1 7">Multi-pass membrane protein</topology>
    </subcellularLocation>
</comment>
<feature type="transmembrane region" description="Helical" evidence="7">
    <location>
        <begin position="168"/>
        <end position="185"/>
    </location>
</feature>
<evidence type="ECO:0000256" key="5">
    <source>
        <dbReference type="ARBA" id="ARBA00022989"/>
    </source>
</evidence>
<gene>
    <name evidence="8" type="primary">yhgN</name>
    <name evidence="8" type="ORF">VTAP4600_A3401</name>
</gene>
<dbReference type="InterPro" id="IPR002771">
    <property type="entry name" value="Multi_antbiot-R_MarC"/>
</dbReference>
<evidence type="ECO:0000256" key="6">
    <source>
        <dbReference type="ARBA" id="ARBA00023136"/>
    </source>
</evidence>
<keyword evidence="6 7" id="KW-0472">Membrane</keyword>
<dbReference type="Proteomes" id="UP000235828">
    <property type="component" value="Chromosome A"/>
</dbReference>
<comment type="similarity">
    <text evidence="2 7">Belongs to the UPF0056 (MarC) family.</text>
</comment>
<reference evidence="8 9" key="1">
    <citation type="submission" date="2017-10" db="EMBL/GenBank/DDBJ databases">
        <authorList>
            <person name="Banno H."/>
            <person name="Chua N.-H."/>
        </authorList>
    </citation>
    <scope>NUCLEOTIDE SEQUENCE [LARGE SCALE GENOMIC DNA]</scope>
    <source>
        <strain evidence="8">Vibrio tapetis CECT4600</strain>
    </source>
</reference>
<keyword evidence="4 7" id="KW-0812">Transmembrane</keyword>
<dbReference type="PANTHER" id="PTHR33508:SF10">
    <property type="entry name" value="UPF0056 INNER MEMBRANE PROTEIN YHGN"/>
    <property type="match status" value="1"/>
</dbReference>
<keyword evidence="3" id="KW-1003">Cell membrane</keyword>
<feature type="transmembrane region" description="Helical" evidence="7">
    <location>
        <begin position="137"/>
        <end position="156"/>
    </location>
</feature>
<proteinExistence type="inferred from homology"/>
<evidence type="ECO:0000256" key="1">
    <source>
        <dbReference type="ARBA" id="ARBA00004651"/>
    </source>
</evidence>
<evidence type="ECO:0000256" key="3">
    <source>
        <dbReference type="ARBA" id="ARBA00022475"/>
    </source>
</evidence>
<dbReference type="OrthoDB" id="21094at2"/>
<evidence type="ECO:0000256" key="4">
    <source>
        <dbReference type="ARBA" id="ARBA00022692"/>
    </source>
</evidence>
<sequence length="200" mass="21836">MDIIAATTMLFLIMDPFGNLPIFSSVLRHIPPKKRRIILIRELLIALAIMMTFLWAGDSILKFLNLSSQAVSISGALILLMVSLKMIFPSSSSPIVAAGEDPFIVPLATPLLAGSSLIATLILLAQQDTSRMYDWSLAVFLAWFASALILGGGELIERIVGDKILKALERLMGMLLLMIAVQMFLNGIESYFQQIGAIAQ</sequence>
<dbReference type="RefSeq" id="WP_102523691.1">
    <property type="nucleotide sequence ID" value="NZ_LT960611.1"/>
</dbReference>
<dbReference type="NCBIfam" id="NF008010">
    <property type="entry name" value="PRK10739.1"/>
    <property type="match status" value="1"/>
</dbReference>
<dbReference type="PANTHER" id="PTHR33508">
    <property type="entry name" value="UPF0056 MEMBRANE PROTEIN YHCE"/>
    <property type="match status" value="1"/>
</dbReference>
<evidence type="ECO:0000256" key="7">
    <source>
        <dbReference type="RuleBase" id="RU362048"/>
    </source>
</evidence>
<dbReference type="GO" id="GO:0005886">
    <property type="term" value="C:plasma membrane"/>
    <property type="evidence" value="ECO:0007669"/>
    <property type="project" value="UniProtKB-SubCell"/>
</dbReference>
<name>A0A2N8ZHG1_9VIBR</name>
<dbReference type="KEGG" id="vta:A3401"/>
<accession>A0A2N8ZHG1</accession>
<feature type="transmembrane region" description="Helical" evidence="7">
    <location>
        <begin position="103"/>
        <end position="125"/>
    </location>
</feature>
<evidence type="ECO:0000313" key="8">
    <source>
        <dbReference type="EMBL" id="SON51348.1"/>
    </source>
</evidence>
<feature type="transmembrane region" description="Helical" evidence="7">
    <location>
        <begin position="6"/>
        <end position="27"/>
    </location>
</feature>
<dbReference type="Pfam" id="PF01914">
    <property type="entry name" value="MarC"/>
    <property type="match status" value="1"/>
</dbReference>